<reference evidence="6" key="1">
    <citation type="journal article" date="2019" name="Int. J. Syst. Evol. Microbiol.">
        <title>The Global Catalogue of Microorganisms (GCM) 10K type strain sequencing project: providing services to taxonomists for standard genome sequencing and annotation.</title>
        <authorList>
            <consortium name="The Broad Institute Genomics Platform"/>
            <consortium name="The Broad Institute Genome Sequencing Center for Infectious Disease"/>
            <person name="Wu L."/>
            <person name="Ma J."/>
        </authorList>
    </citation>
    <scope>NUCLEOTIDE SEQUENCE [LARGE SCALE GENOMIC DNA]</scope>
    <source>
        <strain evidence="6">JCM 19134</strain>
    </source>
</reference>
<protein>
    <submittedName>
        <fullName evidence="5">BlaI/MecI/CopY family transcriptional regulator</fullName>
    </submittedName>
</protein>
<accession>A0AAV3TZW8</accession>
<dbReference type="PIRSF" id="PIRSF019455">
    <property type="entry name" value="CopR_AtkY"/>
    <property type="match status" value="1"/>
</dbReference>
<sequence>MTKDTLKQMSRRERQIIEILFQLGSGSVADVQAHLDQAPSYSSVRALLNRMVEKKQVAYQRQGNKYVYSPITEREEAAQTALKKLINTFFNGSPGAAVAALLGAEKDAISAQQMDEIQAKIDAIKNNNK</sequence>
<dbReference type="InterPro" id="IPR005650">
    <property type="entry name" value="BlaI_family"/>
</dbReference>
<dbReference type="Pfam" id="PF03965">
    <property type="entry name" value="Penicillinase_R"/>
    <property type="match status" value="1"/>
</dbReference>
<evidence type="ECO:0000256" key="2">
    <source>
        <dbReference type="ARBA" id="ARBA00023015"/>
    </source>
</evidence>
<evidence type="ECO:0000256" key="1">
    <source>
        <dbReference type="ARBA" id="ARBA00011046"/>
    </source>
</evidence>
<keyword evidence="6" id="KW-1185">Reference proteome</keyword>
<dbReference type="InterPro" id="IPR036390">
    <property type="entry name" value="WH_DNA-bd_sf"/>
</dbReference>
<evidence type="ECO:0000256" key="3">
    <source>
        <dbReference type="ARBA" id="ARBA00023125"/>
    </source>
</evidence>
<dbReference type="EMBL" id="BAABLX010000009">
    <property type="protein sequence ID" value="GAA4937706.1"/>
    <property type="molecule type" value="Genomic_DNA"/>
</dbReference>
<gene>
    <name evidence="5" type="ORF">GCM10025791_14320</name>
</gene>
<keyword evidence="4" id="KW-0804">Transcription</keyword>
<dbReference type="SUPFAM" id="SSF46785">
    <property type="entry name" value="Winged helix' DNA-binding domain"/>
    <property type="match status" value="1"/>
</dbReference>
<dbReference type="InterPro" id="IPR036388">
    <property type="entry name" value="WH-like_DNA-bd_sf"/>
</dbReference>
<keyword evidence="2" id="KW-0805">Transcription regulation</keyword>
<evidence type="ECO:0000313" key="6">
    <source>
        <dbReference type="Proteomes" id="UP001409585"/>
    </source>
</evidence>
<organism evidence="5 6">
    <name type="scientific">Halioxenophilus aromaticivorans</name>
    <dbReference type="NCBI Taxonomy" id="1306992"/>
    <lineage>
        <taxon>Bacteria</taxon>
        <taxon>Pseudomonadati</taxon>
        <taxon>Pseudomonadota</taxon>
        <taxon>Gammaproteobacteria</taxon>
        <taxon>Alteromonadales</taxon>
        <taxon>Alteromonadaceae</taxon>
        <taxon>Halioxenophilus</taxon>
    </lineage>
</organism>
<dbReference type="GO" id="GO:0045892">
    <property type="term" value="P:negative regulation of DNA-templated transcription"/>
    <property type="evidence" value="ECO:0007669"/>
    <property type="project" value="InterPro"/>
</dbReference>
<dbReference type="RefSeq" id="WP_345419329.1">
    <property type="nucleotide sequence ID" value="NZ_AP031496.1"/>
</dbReference>
<comment type="similarity">
    <text evidence="1">Belongs to the BlaI transcriptional regulatory family.</text>
</comment>
<proteinExistence type="inferred from homology"/>
<comment type="caution">
    <text evidence="5">The sequence shown here is derived from an EMBL/GenBank/DDBJ whole genome shotgun (WGS) entry which is preliminary data.</text>
</comment>
<dbReference type="Gene3D" id="1.10.10.10">
    <property type="entry name" value="Winged helix-like DNA-binding domain superfamily/Winged helix DNA-binding domain"/>
    <property type="match status" value="1"/>
</dbReference>
<dbReference type="Proteomes" id="UP001409585">
    <property type="component" value="Unassembled WGS sequence"/>
</dbReference>
<name>A0AAV3TZW8_9ALTE</name>
<dbReference type="AlphaFoldDB" id="A0AAV3TZW8"/>
<evidence type="ECO:0000256" key="4">
    <source>
        <dbReference type="ARBA" id="ARBA00023163"/>
    </source>
</evidence>
<dbReference type="GO" id="GO:0003677">
    <property type="term" value="F:DNA binding"/>
    <property type="evidence" value="ECO:0007669"/>
    <property type="project" value="UniProtKB-KW"/>
</dbReference>
<keyword evidence="3" id="KW-0238">DNA-binding</keyword>
<evidence type="ECO:0000313" key="5">
    <source>
        <dbReference type="EMBL" id="GAA4937706.1"/>
    </source>
</evidence>